<accession>A0A2D1GPR0</accession>
<evidence type="ECO:0000313" key="2">
    <source>
        <dbReference type="Proteomes" id="UP000229090"/>
    </source>
</evidence>
<dbReference type="KEGG" id="vg:63210147"/>
<dbReference type="GeneID" id="63210147"/>
<keyword evidence="2" id="KW-1185">Reference proteome</keyword>
<reference evidence="2" key="1">
    <citation type="submission" date="2017-09" db="EMBL/GenBank/DDBJ databases">
        <authorList>
            <person name="Ehlers B."/>
            <person name="Leendertz F.H."/>
        </authorList>
    </citation>
    <scope>NUCLEOTIDE SEQUENCE [LARGE SCALE GENOMIC DNA]</scope>
</reference>
<gene>
    <name evidence="1" type="primary">44</name>
    <name evidence="1" type="ORF">SEA_KUMAO_44</name>
</gene>
<sequence length="80" mass="8807">MAERTAEDALVDGTLDEVRAVDQIVAGLSESEAKAFYDGYNRALAYAFKKLVGKTMEEWVRENVTGPKEDVDLLANLVAQ</sequence>
<protein>
    <submittedName>
        <fullName evidence="1">Uncharacterized protein</fullName>
    </submittedName>
</protein>
<dbReference type="RefSeq" id="YP_010013534.1">
    <property type="nucleotide sequence ID" value="NC_053512.1"/>
</dbReference>
<evidence type="ECO:0000313" key="1">
    <source>
        <dbReference type="EMBL" id="ATN94007.1"/>
    </source>
</evidence>
<organism evidence="1 2">
    <name type="scientific">Mycobacterium phage Kumao</name>
    <dbReference type="NCBI Taxonomy" id="2041344"/>
    <lineage>
        <taxon>Viruses</taxon>
        <taxon>Duplodnaviria</taxon>
        <taxon>Heunggongvirae</taxon>
        <taxon>Uroviricota</taxon>
        <taxon>Caudoviricetes</taxon>
        <taxon>Vilmaviridae</taxon>
        <taxon>Kumaovirus</taxon>
        <taxon>Kumaovirus kumao</taxon>
    </lineage>
</organism>
<name>A0A2D1GPR0_9CAUD</name>
<proteinExistence type="predicted"/>
<dbReference type="EMBL" id="MG009575">
    <property type="protein sequence ID" value="ATN94007.1"/>
    <property type="molecule type" value="Genomic_DNA"/>
</dbReference>
<dbReference type="Proteomes" id="UP000229090">
    <property type="component" value="Segment"/>
</dbReference>